<name>A0ABU8LI79_9MICO</name>
<dbReference type="EMBL" id="JBBDGN010000002">
    <property type="protein sequence ID" value="MEJ1090705.1"/>
    <property type="molecule type" value="Genomic_DNA"/>
</dbReference>
<evidence type="ECO:0000256" key="4">
    <source>
        <dbReference type="ARBA" id="ARBA00022989"/>
    </source>
</evidence>
<accession>A0ABU8LI79</accession>
<sequence length="445" mass="46288">MRLVLSDVRMRAAMWLWTLGCASVGAACAAGTIIAMVTAVDAAQRAVDEDMVSAYISLGGNIAFFTALAAAGVVSSTVGLTLTTQRHEHALWVILGIPRRRVVRVLRVELLVLGAVAGLVAVPLAPVVATLTLGQWAGIGLLPQQPPVSVQGWHIAAALCAGAAPCLVGGWGATRRAARTPEMQAFRDAAETTTRPGITRMLFALSLLAGVVGTWIPGMALEIEGGTEQRAVFAFAGSLFLICLLLMLGPWVFTPLLRTWTVLVPAKDVAWHLAAKACRARAARSVTTILPFALSLSLVGLFMVMGAVMPGATVALADVLVVLGWVFVVSWTGGLAVIALVGADRRRDAAIVELAGARPGVIARSTVYEGLIYAGTALVFGALTLVLSVVSISAGARVSAVEVFARLPWDILGWLAALTVALPCLALIVQAALAAHVVPARVLRG</sequence>
<keyword evidence="2" id="KW-1003">Cell membrane</keyword>
<evidence type="ECO:0000256" key="1">
    <source>
        <dbReference type="ARBA" id="ARBA00004651"/>
    </source>
</evidence>
<gene>
    <name evidence="8" type="ORF">WDU93_03280</name>
</gene>
<organism evidence="8 9">
    <name type="scientific">Microbacterium istanbulense</name>
    <dbReference type="NCBI Taxonomy" id="3122049"/>
    <lineage>
        <taxon>Bacteria</taxon>
        <taxon>Bacillati</taxon>
        <taxon>Actinomycetota</taxon>
        <taxon>Actinomycetes</taxon>
        <taxon>Micrococcales</taxon>
        <taxon>Microbacteriaceae</taxon>
        <taxon>Microbacterium</taxon>
    </lineage>
</organism>
<feature type="transmembrane region" description="Helical" evidence="6">
    <location>
        <begin position="315"/>
        <end position="341"/>
    </location>
</feature>
<keyword evidence="3 6" id="KW-0812">Transmembrane</keyword>
<evidence type="ECO:0000259" key="7">
    <source>
        <dbReference type="Pfam" id="PF02687"/>
    </source>
</evidence>
<dbReference type="PROSITE" id="PS51257">
    <property type="entry name" value="PROKAR_LIPOPROTEIN"/>
    <property type="match status" value="1"/>
</dbReference>
<dbReference type="Pfam" id="PF02687">
    <property type="entry name" value="FtsX"/>
    <property type="match status" value="1"/>
</dbReference>
<evidence type="ECO:0000256" key="2">
    <source>
        <dbReference type="ARBA" id="ARBA00022475"/>
    </source>
</evidence>
<evidence type="ECO:0000256" key="5">
    <source>
        <dbReference type="ARBA" id="ARBA00023136"/>
    </source>
</evidence>
<evidence type="ECO:0000256" key="6">
    <source>
        <dbReference type="SAM" id="Phobius"/>
    </source>
</evidence>
<feature type="transmembrane region" description="Helical" evidence="6">
    <location>
        <begin position="414"/>
        <end position="438"/>
    </location>
</feature>
<protein>
    <submittedName>
        <fullName evidence="8">FtsX-like permease family protein</fullName>
    </submittedName>
</protein>
<reference evidence="8 9" key="1">
    <citation type="submission" date="2024-02" db="EMBL/GenBank/DDBJ databases">
        <authorList>
            <person name="Saticioglu I.B."/>
        </authorList>
    </citation>
    <scope>NUCLEOTIDE SEQUENCE [LARGE SCALE GENOMIC DNA]</scope>
    <source>
        <strain evidence="8 9">Mu-43</strain>
    </source>
</reference>
<feature type="transmembrane region" description="Helical" evidence="6">
    <location>
        <begin position="232"/>
        <end position="253"/>
    </location>
</feature>
<feature type="transmembrane region" description="Helical" evidence="6">
    <location>
        <begin position="371"/>
        <end position="394"/>
    </location>
</feature>
<evidence type="ECO:0000313" key="9">
    <source>
        <dbReference type="Proteomes" id="UP001366085"/>
    </source>
</evidence>
<comment type="caution">
    <text evidence="8">The sequence shown here is derived from an EMBL/GenBank/DDBJ whole genome shotgun (WGS) entry which is preliminary data.</text>
</comment>
<keyword evidence="4 6" id="KW-1133">Transmembrane helix</keyword>
<dbReference type="RefSeq" id="WP_337318081.1">
    <property type="nucleotide sequence ID" value="NZ_JBBDGN010000002.1"/>
</dbReference>
<evidence type="ECO:0000313" key="8">
    <source>
        <dbReference type="EMBL" id="MEJ1090705.1"/>
    </source>
</evidence>
<feature type="transmembrane region" description="Helical" evidence="6">
    <location>
        <begin position="110"/>
        <end position="133"/>
    </location>
</feature>
<feature type="transmembrane region" description="Helical" evidence="6">
    <location>
        <begin position="153"/>
        <end position="173"/>
    </location>
</feature>
<proteinExistence type="predicted"/>
<feature type="transmembrane region" description="Helical" evidence="6">
    <location>
        <begin position="201"/>
        <end position="220"/>
    </location>
</feature>
<feature type="domain" description="ABC3 transporter permease C-terminal" evidence="7">
    <location>
        <begin position="62"/>
        <end position="180"/>
    </location>
</feature>
<comment type="subcellular location">
    <subcellularLocation>
        <location evidence="1">Cell membrane</location>
        <topology evidence="1">Multi-pass membrane protein</topology>
    </subcellularLocation>
</comment>
<keyword evidence="9" id="KW-1185">Reference proteome</keyword>
<dbReference type="InterPro" id="IPR003838">
    <property type="entry name" value="ABC3_permease_C"/>
</dbReference>
<feature type="transmembrane region" description="Helical" evidence="6">
    <location>
        <begin position="289"/>
        <end position="309"/>
    </location>
</feature>
<dbReference type="Proteomes" id="UP001366085">
    <property type="component" value="Unassembled WGS sequence"/>
</dbReference>
<feature type="transmembrane region" description="Helical" evidence="6">
    <location>
        <begin position="58"/>
        <end position="82"/>
    </location>
</feature>
<evidence type="ECO:0000256" key="3">
    <source>
        <dbReference type="ARBA" id="ARBA00022692"/>
    </source>
</evidence>
<keyword evidence="5 6" id="KW-0472">Membrane</keyword>